<keyword evidence="3" id="KW-1185">Reference proteome</keyword>
<comment type="caution">
    <text evidence="2">The sequence shown here is derived from an EMBL/GenBank/DDBJ whole genome shotgun (WGS) entry which is preliminary data.</text>
</comment>
<gene>
    <name evidence="2" type="ORF">ANANG_G00193470</name>
</gene>
<sequence length="88" mass="10012">MEEYEPEDESLQEAIANSLSETGFGTLKDEHPTTQEIVKGLNLQINQDQIVRFNIIRRNVWDGATRAMTRANFSSDKAADVKFTDDHL</sequence>
<organism evidence="2 3">
    <name type="scientific">Anguilla anguilla</name>
    <name type="common">European freshwater eel</name>
    <name type="synonym">Muraena anguilla</name>
    <dbReference type="NCBI Taxonomy" id="7936"/>
    <lineage>
        <taxon>Eukaryota</taxon>
        <taxon>Metazoa</taxon>
        <taxon>Chordata</taxon>
        <taxon>Craniata</taxon>
        <taxon>Vertebrata</taxon>
        <taxon>Euteleostomi</taxon>
        <taxon>Actinopterygii</taxon>
        <taxon>Neopterygii</taxon>
        <taxon>Teleostei</taxon>
        <taxon>Anguilliformes</taxon>
        <taxon>Anguillidae</taxon>
        <taxon>Anguilla</taxon>
    </lineage>
</organism>
<evidence type="ECO:0000256" key="1">
    <source>
        <dbReference type="SAM" id="MobiDB-lite"/>
    </source>
</evidence>
<dbReference type="AlphaFoldDB" id="A0A9D3M1I2"/>
<dbReference type="EMBL" id="JAFIRN010000010">
    <property type="protein sequence ID" value="KAG5840886.1"/>
    <property type="molecule type" value="Genomic_DNA"/>
</dbReference>
<evidence type="ECO:0000313" key="2">
    <source>
        <dbReference type="EMBL" id="KAG5840886.1"/>
    </source>
</evidence>
<evidence type="ECO:0000313" key="3">
    <source>
        <dbReference type="Proteomes" id="UP001044222"/>
    </source>
</evidence>
<proteinExistence type="predicted"/>
<name>A0A9D3M1I2_ANGAN</name>
<reference evidence="2" key="1">
    <citation type="submission" date="2021-01" db="EMBL/GenBank/DDBJ databases">
        <title>A chromosome-scale assembly of European eel, Anguilla anguilla.</title>
        <authorList>
            <person name="Henkel C."/>
            <person name="Jong-Raadsen S.A."/>
            <person name="Dufour S."/>
            <person name="Weltzien F.-A."/>
            <person name="Palstra A.P."/>
            <person name="Pelster B."/>
            <person name="Spaink H.P."/>
            <person name="Van Den Thillart G.E."/>
            <person name="Jansen H."/>
            <person name="Zahm M."/>
            <person name="Klopp C."/>
            <person name="Cedric C."/>
            <person name="Louis A."/>
            <person name="Berthelot C."/>
            <person name="Parey E."/>
            <person name="Roest Crollius H."/>
            <person name="Montfort J."/>
            <person name="Robinson-Rechavi M."/>
            <person name="Bucao C."/>
            <person name="Bouchez O."/>
            <person name="Gislard M."/>
            <person name="Lluch J."/>
            <person name="Milhes M."/>
            <person name="Lampietro C."/>
            <person name="Lopez Roques C."/>
            <person name="Donnadieu C."/>
            <person name="Braasch I."/>
            <person name="Desvignes T."/>
            <person name="Postlethwait J."/>
            <person name="Bobe J."/>
            <person name="Guiguen Y."/>
            <person name="Dirks R."/>
        </authorList>
    </citation>
    <scope>NUCLEOTIDE SEQUENCE</scope>
    <source>
        <strain evidence="2">Tag_6206</strain>
        <tissue evidence="2">Liver</tissue>
    </source>
</reference>
<feature type="compositionally biased region" description="Acidic residues" evidence="1">
    <location>
        <begin position="1"/>
        <end position="11"/>
    </location>
</feature>
<dbReference type="Proteomes" id="UP001044222">
    <property type="component" value="Chromosome 10"/>
</dbReference>
<accession>A0A9D3M1I2</accession>
<protein>
    <submittedName>
        <fullName evidence="2">Uncharacterized protein</fullName>
    </submittedName>
</protein>
<feature type="region of interest" description="Disordered" evidence="1">
    <location>
        <begin position="1"/>
        <end position="28"/>
    </location>
</feature>